<proteinExistence type="predicted"/>
<evidence type="ECO:0000313" key="1">
    <source>
        <dbReference type="EMBL" id="PZR55269.1"/>
    </source>
</evidence>
<protein>
    <submittedName>
        <fullName evidence="1">Uncharacterized protein</fullName>
    </submittedName>
</protein>
<dbReference type="RefSeq" id="WP_111249633.1">
    <property type="nucleotide sequence ID" value="NZ_QKWH01000001.1"/>
</dbReference>
<reference evidence="1 2" key="1">
    <citation type="submission" date="2018-06" db="EMBL/GenBank/DDBJ databases">
        <title>Whole genome sequencing of a novel hydrocarbon degrading bacterial strain, PW21 isolated from oil contaminated produced water sample.</title>
        <authorList>
            <person name="Nagkirti P."/>
            <person name="Shaikh A."/>
            <person name="Gowdaman V."/>
            <person name="Engineer A.E."/>
            <person name="Dagar S."/>
            <person name="Dhakephalkar P.K."/>
        </authorList>
    </citation>
    <scope>NUCLEOTIDE SEQUENCE [LARGE SCALE GENOMIC DNA]</scope>
    <source>
        <strain evidence="1 2">PW21</strain>
    </source>
</reference>
<dbReference type="EMBL" id="QKWH01000001">
    <property type="protein sequence ID" value="PZR55269.1"/>
    <property type="molecule type" value="Genomic_DNA"/>
</dbReference>
<dbReference type="AlphaFoldDB" id="A0A2W5WUX1"/>
<sequence length="140" mass="15162">MTALTLGARVRIHAGQYVPRSVIGAHGTVAEELATNWRGQHFTYYQVDVDGQGRWAFEAHELQALDPAGEVVPAPAPPAGTTELPPGLQHTLDKAAERSRVAEETAEAAVAFMHAFTSRGFDYVLIADLNAAAQRWEAVR</sequence>
<name>A0A2W5WUX1_9MICO</name>
<accession>A0A2W5WUX1</accession>
<evidence type="ECO:0000313" key="2">
    <source>
        <dbReference type="Proteomes" id="UP000248783"/>
    </source>
</evidence>
<comment type="caution">
    <text evidence="1">The sequence shown here is derived from an EMBL/GenBank/DDBJ whole genome shotgun (WGS) entry which is preliminary data.</text>
</comment>
<organism evidence="1 2">
    <name type="scientific">Xylanimonas oleitrophica</name>
    <dbReference type="NCBI Taxonomy" id="2607479"/>
    <lineage>
        <taxon>Bacteria</taxon>
        <taxon>Bacillati</taxon>
        <taxon>Actinomycetota</taxon>
        <taxon>Actinomycetes</taxon>
        <taxon>Micrococcales</taxon>
        <taxon>Promicromonosporaceae</taxon>
        <taxon>Xylanimonas</taxon>
    </lineage>
</organism>
<keyword evidence="2" id="KW-1185">Reference proteome</keyword>
<dbReference type="Proteomes" id="UP000248783">
    <property type="component" value="Unassembled WGS sequence"/>
</dbReference>
<gene>
    <name evidence="1" type="ORF">DNL40_02545</name>
</gene>